<reference evidence="2" key="1">
    <citation type="journal article" date="2020" name="New Phytol.">
        <title>Comparative genomics reveals dynamic genome evolution in host specialist ectomycorrhizal fungi.</title>
        <authorList>
            <person name="Lofgren L.A."/>
            <person name="Nguyen N.H."/>
            <person name="Vilgalys R."/>
            <person name="Ruytinx J."/>
            <person name="Liao H.L."/>
            <person name="Branco S."/>
            <person name="Kuo A."/>
            <person name="LaButti K."/>
            <person name="Lipzen A."/>
            <person name="Andreopoulos W."/>
            <person name="Pangilinan J."/>
            <person name="Riley R."/>
            <person name="Hundley H."/>
            <person name="Na H."/>
            <person name="Barry K."/>
            <person name="Grigoriev I.V."/>
            <person name="Stajich J.E."/>
            <person name="Kennedy P.G."/>
        </authorList>
    </citation>
    <scope>NUCLEOTIDE SEQUENCE</scope>
    <source>
        <strain evidence="2">MN1</strain>
    </source>
</reference>
<dbReference type="OrthoDB" id="160374at2759"/>
<name>A0A9P7ELN9_9AGAM</name>
<dbReference type="Proteomes" id="UP000807769">
    <property type="component" value="Unassembled WGS sequence"/>
</dbReference>
<gene>
    <name evidence="2" type="ORF">BJ212DRAFT_1295018</name>
</gene>
<proteinExistence type="predicted"/>
<dbReference type="GeneID" id="64626294"/>
<evidence type="ECO:0000256" key="1">
    <source>
        <dbReference type="SAM" id="SignalP"/>
    </source>
</evidence>
<protein>
    <submittedName>
        <fullName evidence="2">Uncharacterized protein</fullName>
    </submittedName>
</protein>
<keyword evidence="1" id="KW-0732">Signal</keyword>
<evidence type="ECO:0000313" key="2">
    <source>
        <dbReference type="EMBL" id="KAG1825614.1"/>
    </source>
</evidence>
<dbReference type="EMBL" id="JABBWG010000002">
    <property type="protein sequence ID" value="KAG1825614.1"/>
    <property type="molecule type" value="Genomic_DNA"/>
</dbReference>
<feature type="chain" id="PRO_5040308829" evidence="1">
    <location>
        <begin position="24"/>
        <end position="161"/>
    </location>
</feature>
<feature type="signal peptide" evidence="1">
    <location>
        <begin position="1"/>
        <end position="23"/>
    </location>
</feature>
<organism evidence="2 3">
    <name type="scientific">Suillus subaureus</name>
    <dbReference type="NCBI Taxonomy" id="48587"/>
    <lineage>
        <taxon>Eukaryota</taxon>
        <taxon>Fungi</taxon>
        <taxon>Dikarya</taxon>
        <taxon>Basidiomycota</taxon>
        <taxon>Agaricomycotina</taxon>
        <taxon>Agaricomycetes</taxon>
        <taxon>Agaricomycetidae</taxon>
        <taxon>Boletales</taxon>
        <taxon>Suillineae</taxon>
        <taxon>Suillaceae</taxon>
        <taxon>Suillus</taxon>
    </lineage>
</organism>
<evidence type="ECO:0000313" key="3">
    <source>
        <dbReference type="Proteomes" id="UP000807769"/>
    </source>
</evidence>
<accession>A0A9P7ELN9</accession>
<comment type="caution">
    <text evidence="2">The sequence shown here is derived from an EMBL/GenBank/DDBJ whole genome shotgun (WGS) entry which is preliminary data.</text>
</comment>
<dbReference type="AlphaFoldDB" id="A0A9P7ELN9"/>
<keyword evidence="3" id="KW-1185">Reference proteome</keyword>
<sequence length="161" mass="17731">MREADAYALSLFFSLKFAALCLSNLPGSSVTSEVREAVLEAGVWAIDAARSLLCNRISKRSWADQMTDAALLHFTYHLPAWRCSGEQGDYARTIGSCMSVGCQPHNGDPGELPSALPAANLRSTLVEPFNERQNQSSTIFQCFPPSHMRLEVLVSMLALWH</sequence>
<dbReference type="RefSeq" id="XP_041198867.1">
    <property type="nucleotide sequence ID" value="XM_041332277.1"/>
</dbReference>